<dbReference type="InterPro" id="IPR050377">
    <property type="entry name" value="Radical_SAM_PqqE_MftC-like"/>
</dbReference>
<keyword evidence="4" id="KW-0479">Metal-binding</keyword>
<dbReference type="Proteomes" id="UP000886339">
    <property type="component" value="Unassembled WGS sequence"/>
</dbReference>
<evidence type="ECO:0000256" key="5">
    <source>
        <dbReference type="ARBA" id="ARBA00023002"/>
    </source>
</evidence>
<dbReference type="PANTHER" id="PTHR11228">
    <property type="entry name" value="RADICAL SAM DOMAIN PROTEIN"/>
    <property type="match status" value="1"/>
</dbReference>
<dbReference type="SFLD" id="SFLDS00029">
    <property type="entry name" value="Radical_SAM"/>
    <property type="match status" value="1"/>
</dbReference>
<dbReference type="AlphaFoldDB" id="A0A831RUW9"/>
<dbReference type="GO" id="GO:0046872">
    <property type="term" value="F:metal ion binding"/>
    <property type="evidence" value="ECO:0007669"/>
    <property type="project" value="UniProtKB-KW"/>
</dbReference>
<protein>
    <submittedName>
        <fullName evidence="9">Radical SAM protein</fullName>
    </submittedName>
</protein>
<dbReference type="CDD" id="cd01335">
    <property type="entry name" value="Radical_SAM"/>
    <property type="match status" value="1"/>
</dbReference>
<dbReference type="InterPro" id="IPR000385">
    <property type="entry name" value="MoaA_NifB_PqqE_Fe-S-bd_CS"/>
</dbReference>
<keyword evidence="2" id="KW-0004">4Fe-4S</keyword>
<dbReference type="Gene3D" id="3.20.20.70">
    <property type="entry name" value="Aldolase class I"/>
    <property type="match status" value="1"/>
</dbReference>
<name>A0A831RUW9_9GAMM</name>
<keyword evidence="3" id="KW-0949">S-adenosyl-L-methionine</keyword>
<keyword evidence="7" id="KW-0411">Iron-sulfur</keyword>
<reference evidence="9" key="1">
    <citation type="journal article" date="2020" name="mSystems">
        <title>Genome- and Community-Level Interaction Insights into Carbon Utilization and Element Cycling Functions of Hydrothermarchaeota in Hydrothermal Sediment.</title>
        <authorList>
            <person name="Zhou Z."/>
            <person name="Liu Y."/>
            <person name="Xu W."/>
            <person name="Pan J."/>
            <person name="Luo Z.H."/>
            <person name="Li M."/>
        </authorList>
    </citation>
    <scope>NUCLEOTIDE SEQUENCE [LARGE SCALE GENOMIC DNA]</scope>
    <source>
        <strain evidence="9">HyVt-458</strain>
    </source>
</reference>
<evidence type="ECO:0000313" key="9">
    <source>
        <dbReference type="EMBL" id="HEC05577.1"/>
    </source>
</evidence>
<organism evidence="9">
    <name type="scientific">Thiolapillus brandeum</name>
    <dbReference type="NCBI Taxonomy" id="1076588"/>
    <lineage>
        <taxon>Bacteria</taxon>
        <taxon>Pseudomonadati</taxon>
        <taxon>Pseudomonadota</taxon>
        <taxon>Gammaproteobacteria</taxon>
        <taxon>Chromatiales</taxon>
        <taxon>Sedimenticolaceae</taxon>
        <taxon>Thiolapillus</taxon>
    </lineage>
</organism>
<sequence length="251" mass="27741">MLKHFFRRSGPVPAGMPDLTWVDEFISNVGPYIFVRTEDNILIKRPNQAQKLNAQGAQILKFLLDGGKIAAVIRGLGNDSTRLEQLALFLHGVRGVLEGHVTADSEHPGVEVETFSRHFSDLPILSEVAITYKCNLRCVFCYAGCNCTTQPVNDEKVMSVAEIRAVLHKLWHEGKVPSVSFTGGEPTLHKQLPELVAYAKELGMRVNLITNGTRINAGLAQRLADAGLDSAQVSLELTQPRIFFEHQILNT</sequence>
<dbReference type="SUPFAM" id="SSF102114">
    <property type="entry name" value="Radical SAM enzymes"/>
    <property type="match status" value="1"/>
</dbReference>
<dbReference type="InterPro" id="IPR013785">
    <property type="entry name" value="Aldolase_TIM"/>
</dbReference>
<evidence type="ECO:0000256" key="4">
    <source>
        <dbReference type="ARBA" id="ARBA00022723"/>
    </source>
</evidence>
<evidence type="ECO:0000259" key="8">
    <source>
        <dbReference type="PROSITE" id="PS51918"/>
    </source>
</evidence>
<comment type="caution">
    <text evidence="9">The sequence shown here is derived from an EMBL/GenBank/DDBJ whole genome shotgun (WGS) entry which is preliminary data.</text>
</comment>
<gene>
    <name evidence="9" type="ORF">ENJ12_01885</name>
</gene>
<dbReference type="Pfam" id="PF04055">
    <property type="entry name" value="Radical_SAM"/>
    <property type="match status" value="1"/>
</dbReference>
<dbReference type="PROSITE" id="PS01305">
    <property type="entry name" value="MOAA_NIFB_PQQE"/>
    <property type="match status" value="1"/>
</dbReference>
<evidence type="ECO:0000256" key="3">
    <source>
        <dbReference type="ARBA" id="ARBA00022691"/>
    </source>
</evidence>
<dbReference type="InterPro" id="IPR007197">
    <property type="entry name" value="rSAM"/>
</dbReference>
<dbReference type="EMBL" id="DRLF01000073">
    <property type="protein sequence ID" value="HEC05577.1"/>
    <property type="molecule type" value="Genomic_DNA"/>
</dbReference>
<dbReference type="InterPro" id="IPR058240">
    <property type="entry name" value="rSAM_sf"/>
</dbReference>
<dbReference type="GO" id="GO:0006783">
    <property type="term" value="P:heme biosynthetic process"/>
    <property type="evidence" value="ECO:0007669"/>
    <property type="project" value="TreeGrafter"/>
</dbReference>
<keyword evidence="6" id="KW-0408">Iron</keyword>
<dbReference type="GO" id="GO:0016491">
    <property type="term" value="F:oxidoreductase activity"/>
    <property type="evidence" value="ECO:0007669"/>
    <property type="project" value="UniProtKB-KW"/>
</dbReference>
<dbReference type="PANTHER" id="PTHR11228:SF7">
    <property type="entry name" value="PQQA PEPTIDE CYCLASE"/>
    <property type="match status" value="1"/>
</dbReference>
<evidence type="ECO:0000256" key="1">
    <source>
        <dbReference type="ARBA" id="ARBA00001966"/>
    </source>
</evidence>
<evidence type="ECO:0000256" key="2">
    <source>
        <dbReference type="ARBA" id="ARBA00022485"/>
    </source>
</evidence>
<comment type="cofactor">
    <cofactor evidence="1">
        <name>[4Fe-4S] cluster</name>
        <dbReference type="ChEBI" id="CHEBI:49883"/>
    </cofactor>
</comment>
<feature type="domain" description="Radical SAM core" evidence="8">
    <location>
        <begin position="120"/>
        <end position="251"/>
    </location>
</feature>
<accession>A0A831RUW9</accession>
<dbReference type="SFLD" id="SFLDG01067">
    <property type="entry name" value="SPASM/twitch_domain_containing"/>
    <property type="match status" value="1"/>
</dbReference>
<dbReference type="PROSITE" id="PS51918">
    <property type="entry name" value="RADICAL_SAM"/>
    <property type="match status" value="1"/>
</dbReference>
<evidence type="ECO:0000256" key="7">
    <source>
        <dbReference type="ARBA" id="ARBA00023014"/>
    </source>
</evidence>
<evidence type="ECO:0000256" key="6">
    <source>
        <dbReference type="ARBA" id="ARBA00023004"/>
    </source>
</evidence>
<keyword evidence="5" id="KW-0560">Oxidoreductase</keyword>
<dbReference type="GO" id="GO:0051539">
    <property type="term" value="F:4 iron, 4 sulfur cluster binding"/>
    <property type="evidence" value="ECO:0007669"/>
    <property type="project" value="UniProtKB-KW"/>
</dbReference>
<proteinExistence type="predicted"/>